<proteinExistence type="inferred from homology"/>
<keyword evidence="4" id="KW-1185">Reference proteome</keyword>
<evidence type="ECO:0000313" key="4">
    <source>
        <dbReference type="Proteomes" id="UP000663829"/>
    </source>
</evidence>
<dbReference type="Proteomes" id="UP000663829">
    <property type="component" value="Unassembled WGS sequence"/>
</dbReference>
<dbReference type="EMBL" id="CAJNOQ010033038">
    <property type="protein sequence ID" value="CAF1588014.1"/>
    <property type="molecule type" value="Genomic_DNA"/>
</dbReference>
<dbReference type="PANTHER" id="PTHR31977:SF1">
    <property type="entry name" value="UPF0696 PROTEIN C11ORF68"/>
    <property type="match status" value="1"/>
</dbReference>
<evidence type="ECO:0000313" key="2">
    <source>
        <dbReference type="EMBL" id="CAF1588014.1"/>
    </source>
</evidence>
<dbReference type="OrthoDB" id="10067381at2759"/>
<evidence type="ECO:0000256" key="1">
    <source>
        <dbReference type="ARBA" id="ARBA00010568"/>
    </source>
</evidence>
<evidence type="ECO:0000313" key="3">
    <source>
        <dbReference type="EMBL" id="CAF4458704.1"/>
    </source>
</evidence>
<sequence length="208" mass="23922">MSKNESEPMEVDEPEYATFINGWLQLRDNSKIDQFLIDMTPSKINRSTGCAWISVHNQSKEKNFGTSNIDGLCQEYKLLGKQLSVSRMEHLARKYNVLSGKWMCFVRTSQVDNVWSCIAKAIVLGQLGALAKVQSSELNREICHVICVYTNNYLDLDEREMMKNELKNLLKKSNTIVKYLSYKPDIYTYVGIYHNHPIIPSTIDSVAW</sequence>
<organism evidence="2 4">
    <name type="scientific">Didymodactylos carnosus</name>
    <dbReference type="NCBI Taxonomy" id="1234261"/>
    <lineage>
        <taxon>Eukaryota</taxon>
        <taxon>Metazoa</taxon>
        <taxon>Spiralia</taxon>
        <taxon>Gnathifera</taxon>
        <taxon>Rotifera</taxon>
        <taxon>Eurotatoria</taxon>
        <taxon>Bdelloidea</taxon>
        <taxon>Philodinida</taxon>
        <taxon>Philodinidae</taxon>
        <taxon>Didymodactylos</taxon>
    </lineage>
</organism>
<protein>
    <submittedName>
        <fullName evidence="2">Uncharacterized protein</fullName>
    </submittedName>
</protein>
<name>A0A815ZWE8_9BILA</name>
<dbReference type="Proteomes" id="UP000681722">
    <property type="component" value="Unassembled WGS sequence"/>
</dbReference>
<dbReference type="InterPro" id="IPR015034">
    <property type="entry name" value="Bles03"/>
</dbReference>
<dbReference type="PANTHER" id="PTHR31977">
    <property type="entry name" value="UPF0696 PROTEIN C11ORF68"/>
    <property type="match status" value="1"/>
</dbReference>
<accession>A0A815ZWE8</accession>
<dbReference type="InterPro" id="IPR023398">
    <property type="entry name" value="TIF_eIF4e-like"/>
</dbReference>
<reference evidence="2" key="1">
    <citation type="submission" date="2021-02" db="EMBL/GenBank/DDBJ databases">
        <authorList>
            <person name="Nowell W R."/>
        </authorList>
    </citation>
    <scope>NUCLEOTIDE SEQUENCE</scope>
</reference>
<gene>
    <name evidence="2" type="ORF">GPM918_LOCUS41558</name>
    <name evidence="3" type="ORF">SRO942_LOCUS42628</name>
</gene>
<dbReference type="Gene3D" id="3.30.760.10">
    <property type="entry name" value="RNA Cap, Translation Initiation Factor Eif4e"/>
    <property type="match status" value="1"/>
</dbReference>
<dbReference type="Pfam" id="PF08939">
    <property type="entry name" value="Bles03"/>
    <property type="match status" value="1"/>
</dbReference>
<dbReference type="EMBL" id="CAJOBC010099129">
    <property type="protein sequence ID" value="CAF4458704.1"/>
    <property type="molecule type" value="Genomic_DNA"/>
</dbReference>
<comment type="caution">
    <text evidence="2">The sequence shown here is derived from an EMBL/GenBank/DDBJ whole genome shotgun (WGS) entry which is preliminary data.</text>
</comment>
<comment type="similarity">
    <text evidence="1">Belongs to the UPF0696 family.</text>
</comment>
<dbReference type="AlphaFoldDB" id="A0A815ZWE8"/>
<dbReference type="SUPFAM" id="SSF55418">
    <property type="entry name" value="eIF4e-like"/>
    <property type="match status" value="1"/>
</dbReference>